<dbReference type="RefSeq" id="WP_059434478.1">
    <property type="nucleotide sequence ID" value="NZ_FAUY01000002.1"/>
</dbReference>
<evidence type="ECO:0000313" key="3">
    <source>
        <dbReference type="Proteomes" id="UP000052245"/>
    </source>
</evidence>
<reference evidence="2 3" key="1">
    <citation type="submission" date="2015-11" db="EMBL/GenBank/DDBJ databases">
        <authorList>
            <consortium name="Pathogen Informatics"/>
        </authorList>
    </citation>
    <scope>NUCLEOTIDE SEQUENCE [LARGE SCALE GENOMIC DNA]</scope>
    <source>
        <strain evidence="2 3">007A-0283</strain>
    </source>
</reference>
<accession>A0A9W5AML8</accession>
<evidence type="ECO:0000313" key="2">
    <source>
        <dbReference type="EMBL" id="CUU74344.1"/>
    </source>
</evidence>
<dbReference type="AlphaFoldDB" id="A0A9W5AML8"/>
<organism evidence="2 3">
    <name type="scientific">Campylobacter hyointestinalis subsp. hyointestinalis</name>
    <dbReference type="NCBI Taxonomy" id="91352"/>
    <lineage>
        <taxon>Bacteria</taxon>
        <taxon>Pseudomonadati</taxon>
        <taxon>Campylobacterota</taxon>
        <taxon>Epsilonproteobacteria</taxon>
        <taxon>Campylobacterales</taxon>
        <taxon>Campylobacteraceae</taxon>
        <taxon>Campylobacter</taxon>
    </lineage>
</organism>
<proteinExistence type="predicted"/>
<protein>
    <submittedName>
        <fullName evidence="2">Uncharacterized protein</fullName>
    </submittedName>
</protein>
<feature type="compositionally biased region" description="Basic and acidic residues" evidence="1">
    <location>
        <begin position="92"/>
        <end position="109"/>
    </location>
</feature>
<comment type="caution">
    <text evidence="2">The sequence shown here is derived from an EMBL/GenBank/DDBJ whole genome shotgun (WGS) entry which is preliminary data.</text>
</comment>
<gene>
    <name evidence="2" type="ORF">ERS739223_00450</name>
</gene>
<feature type="region of interest" description="Disordered" evidence="1">
    <location>
        <begin position="343"/>
        <end position="380"/>
    </location>
</feature>
<feature type="compositionally biased region" description="Polar residues" evidence="1">
    <location>
        <begin position="360"/>
        <end position="372"/>
    </location>
</feature>
<feature type="region of interest" description="Disordered" evidence="1">
    <location>
        <begin position="88"/>
        <end position="109"/>
    </location>
</feature>
<name>A0A9W5AML8_CAMHY</name>
<dbReference type="Proteomes" id="UP000052245">
    <property type="component" value="Unassembled WGS sequence"/>
</dbReference>
<sequence length="380" mass="43740">MRQGTDLTAFNPQIAAIAMPDKSALSTTGEALMKGVDYYQWQQLKDLQQKRLDMQLKKETLDYDVANELRPYNLETAKANSRNITSLANSNEFKDKTKEEDRQNDINNKDRDFALNKEKLEADIKRQDRDFDLRTKEFNVNTDFKNQTLNLQREELGIKKQEQANKDKAEAYELLANPSYFAQQSETHTIDSKLDNIMNKDGMNVKTFSKAYGVLDGGIEKVKGAIGKNANTESDDILKIMSDKIYRDKARRDTAYNRENHDSIFRQPDAWKPEGANKANAIKIVTAYYNSEAAEINDYYNQKMTTATALKNPAFQKLFIEARDKDLALLNEKKEKAMNFYSDIEQPEQKQDPNKLNEVYNKNTTGRTNSMFKASDFSLK</sequence>
<dbReference type="EMBL" id="FAVC01000001">
    <property type="protein sequence ID" value="CUU74344.1"/>
    <property type="molecule type" value="Genomic_DNA"/>
</dbReference>
<evidence type="ECO:0000256" key="1">
    <source>
        <dbReference type="SAM" id="MobiDB-lite"/>
    </source>
</evidence>